<organism evidence="1">
    <name type="scientific">Sesamum latifolium</name>
    <dbReference type="NCBI Taxonomy" id="2727402"/>
    <lineage>
        <taxon>Eukaryota</taxon>
        <taxon>Viridiplantae</taxon>
        <taxon>Streptophyta</taxon>
        <taxon>Embryophyta</taxon>
        <taxon>Tracheophyta</taxon>
        <taxon>Spermatophyta</taxon>
        <taxon>Magnoliopsida</taxon>
        <taxon>eudicotyledons</taxon>
        <taxon>Gunneridae</taxon>
        <taxon>Pentapetalae</taxon>
        <taxon>asterids</taxon>
        <taxon>lamiids</taxon>
        <taxon>Lamiales</taxon>
        <taxon>Pedaliaceae</taxon>
        <taxon>Sesamum</taxon>
    </lineage>
</organism>
<name>A0AAW2VSJ1_9LAMI</name>
<accession>A0AAW2VSJ1</accession>
<evidence type="ECO:0000313" key="1">
    <source>
        <dbReference type="EMBL" id="KAL0432168.1"/>
    </source>
</evidence>
<reference evidence="1" key="1">
    <citation type="submission" date="2020-06" db="EMBL/GenBank/DDBJ databases">
        <authorList>
            <person name="Li T."/>
            <person name="Hu X."/>
            <person name="Zhang T."/>
            <person name="Song X."/>
            <person name="Zhang H."/>
            <person name="Dai N."/>
            <person name="Sheng W."/>
            <person name="Hou X."/>
            <person name="Wei L."/>
        </authorList>
    </citation>
    <scope>NUCLEOTIDE SEQUENCE</scope>
    <source>
        <strain evidence="1">KEN1</strain>
        <tissue evidence="1">Leaf</tissue>
    </source>
</reference>
<reference evidence="1" key="2">
    <citation type="journal article" date="2024" name="Plant">
        <title>Genomic evolution and insights into agronomic trait innovations of Sesamum species.</title>
        <authorList>
            <person name="Miao H."/>
            <person name="Wang L."/>
            <person name="Qu L."/>
            <person name="Liu H."/>
            <person name="Sun Y."/>
            <person name="Le M."/>
            <person name="Wang Q."/>
            <person name="Wei S."/>
            <person name="Zheng Y."/>
            <person name="Lin W."/>
            <person name="Duan Y."/>
            <person name="Cao H."/>
            <person name="Xiong S."/>
            <person name="Wang X."/>
            <person name="Wei L."/>
            <person name="Li C."/>
            <person name="Ma Q."/>
            <person name="Ju M."/>
            <person name="Zhao R."/>
            <person name="Li G."/>
            <person name="Mu C."/>
            <person name="Tian Q."/>
            <person name="Mei H."/>
            <person name="Zhang T."/>
            <person name="Gao T."/>
            <person name="Zhang H."/>
        </authorList>
    </citation>
    <scope>NUCLEOTIDE SEQUENCE</scope>
    <source>
        <strain evidence="1">KEN1</strain>
    </source>
</reference>
<sequence>MLLQKRVTWDEPESLQNVNRVNPWQVEYIPATPFFDPEFPPSKRFRIMQNPETVSAGEGNFRLPQLTRPMAGHLNPAALSHAPFSAGMQGARPDHICISNASSDRTLQTSNELPKNDAAPELKTVSTVLSIGVHIPTIYHMVVRAASISAALIYLASRDRVHRPKLGRIRSSCLVRSFRCPSLVEVVQNLRRLVQMVERRVALIHQPSQLHSGGLADKL</sequence>
<proteinExistence type="predicted"/>
<gene>
    <name evidence="1" type="ORF">Slati_2551100</name>
</gene>
<dbReference type="Gene3D" id="2.30.30.1040">
    <property type="match status" value="1"/>
</dbReference>
<comment type="caution">
    <text evidence="1">The sequence shown here is derived from an EMBL/GenBank/DDBJ whole genome shotgun (WGS) entry which is preliminary data.</text>
</comment>
<dbReference type="AlphaFoldDB" id="A0AAW2VSJ1"/>
<protein>
    <submittedName>
        <fullName evidence="1">Auxin response factor 17</fullName>
    </submittedName>
</protein>
<dbReference type="EMBL" id="JACGWN010000009">
    <property type="protein sequence ID" value="KAL0432168.1"/>
    <property type="molecule type" value="Genomic_DNA"/>
</dbReference>